<organism evidence="1 2">
    <name type="scientific">Candidatus Roizmanbacteria bacterium RIFOXYA1_FULL_41_12</name>
    <dbReference type="NCBI Taxonomy" id="1802082"/>
    <lineage>
        <taxon>Bacteria</taxon>
        <taxon>Candidatus Roizmaniibacteriota</taxon>
    </lineage>
</organism>
<accession>A0A1F7KF87</accession>
<name>A0A1F7KF87_9BACT</name>
<evidence type="ECO:0000313" key="2">
    <source>
        <dbReference type="Proteomes" id="UP000178450"/>
    </source>
</evidence>
<sequence>MKRLFEDLFKTTLTNLFRFSVSNSFNKTEFHFHGSINISEKLPAPKLTKEKEKNQIFLNEMKRKVKVDL</sequence>
<protein>
    <submittedName>
        <fullName evidence="1">Uncharacterized protein</fullName>
    </submittedName>
</protein>
<dbReference type="AlphaFoldDB" id="A0A1F7KF87"/>
<reference evidence="1 2" key="1">
    <citation type="journal article" date="2016" name="Nat. Commun.">
        <title>Thousands of microbial genomes shed light on interconnected biogeochemical processes in an aquifer system.</title>
        <authorList>
            <person name="Anantharaman K."/>
            <person name="Brown C.T."/>
            <person name="Hug L.A."/>
            <person name="Sharon I."/>
            <person name="Castelle C.J."/>
            <person name="Probst A.J."/>
            <person name="Thomas B.C."/>
            <person name="Singh A."/>
            <person name="Wilkins M.J."/>
            <person name="Karaoz U."/>
            <person name="Brodie E.L."/>
            <person name="Williams K.H."/>
            <person name="Hubbard S.S."/>
            <person name="Banfield J.F."/>
        </authorList>
    </citation>
    <scope>NUCLEOTIDE SEQUENCE [LARGE SCALE GENOMIC DNA]</scope>
</reference>
<gene>
    <name evidence="1" type="ORF">A2209_00745</name>
</gene>
<dbReference type="EMBL" id="MGBG01000006">
    <property type="protein sequence ID" value="OGK66516.1"/>
    <property type="molecule type" value="Genomic_DNA"/>
</dbReference>
<comment type="caution">
    <text evidence="1">The sequence shown here is derived from an EMBL/GenBank/DDBJ whole genome shotgun (WGS) entry which is preliminary data.</text>
</comment>
<proteinExistence type="predicted"/>
<dbReference type="Proteomes" id="UP000178450">
    <property type="component" value="Unassembled WGS sequence"/>
</dbReference>
<evidence type="ECO:0000313" key="1">
    <source>
        <dbReference type="EMBL" id="OGK66516.1"/>
    </source>
</evidence>